<evidence type="ECO:0000313" key="2">
    <source>
        <dbReference type="Proteomes" id="UP000708208"/>
    </source>
</evidence>
<feature type="non-terminal residue" evidence="1">
    <location>
        <position position="1"/>
    </location>
</feature>
<sequence>VVAVILEAHQGSRFDRAKIHGFIPPPGLSFLGFWNFTLELRTDWSELLCEEICVFMA</sequence>
<dbReference type="Proteomes" id="UP000708208">
    <property type="component" value="Unassembled WGS sequence"/>
</dbReference>
<proteinExistence type="predicted"/>
<reference evidence="1" key="1">
    <citation type="submission" date="2021-06" db="EMBL/GenBank/DDBJ databases">
        <authorList>
            <person name="Hodson N. C."/>
            <person name="Mongue J. A."/>
            <person name="Jaron S. K."/>
        </authorList>
    </citation>
    <scope>NUCLEOTIDE SEQUENCE</scope>
</reference>
<dbReference type="EMBL" id="CAJVCH010066278">
    <property type="protein sequence ID" value="CAG7720001.1"/>
    <property type="molecule type" value="Genomic_DNA"/>
</dbReference>
<organism evidence="1 2">
    <name type="scientific">Allacma fusca</name>
    <dbReference type="NCBI Taxonomy" id="39272"/>
    <lineage>
        <taxon>Eukaryota</taxon>
        <taxon>Metazoa</taxon>
        <taxon>Ecdysozoa</taxon>
        <taxon>Arthropoda</taxon>
        <taxon>Hexapoda</taxon>
        <taxon>Collembola</taxon>
        <taxon>Symphypleona</taxon>
        <taxon>Sminthuridae</taxon>
        <taxon>Allacma</taxon>
    </lineage>
</organism>
<comment type="caution">
    <text evidence="1">The sequence shown here is derived from an EMBL/GenBank/DDBJ whole genome shotgun (WGS) entry which is preliminary data.</text>
</comment>
<accession>A0A8J2NNR1</accession>
<gene>
    <name evidence="1" type="ORF">AFUS01_LOCUS9294</name>
</gene>
<dbReference type="AlphaFoldDB" id="A0A8J2NNR1"/>
<name>A0A8J2NNR1_9HEXA</name>
<protein>
    <submittedName>
        <fullName evidence="1">Uncharacterized protein</fullName>
    </submittedName>
</protein>
<evidence type="ECO:0000313" key="1">
    <source>
        <dbReference type="EMBL" id="CAG7720001.1"/>
    </source>
</evidence>
<keyword evidence="2" id="KW-1185">Reference proteome</keyword>